<comment type="caution">
    <text evidence="5">The sequence shown here is derived from an EMBL/GenBank/DDBJ whole genome shotgun (WGS) entry which is preliminary data.</text>
</comment>
<dbReference type="SUPFAM" id="SSF102522">
    <property type="entry name" value="Bacterial fluorinating enzyme, N-terminal domain"/>
    <property type="match status" value="1"/>
</dbReference>
<dbReference type="EMBL" id="JAEUGD010000061">
    <property type="protein sequence ID" value="MBL6448370.1"/>
    <property type="molecule type" value="Genomic_DNA"/>
</dbReference>
<dbReference type="Proteomes" id="UP000614216">
    <property type="component" value="Unassembled WGS sequence"/>
</dbReference>
<organism evidence="5 6">
    <name type="scientific">Fulvivirga marina</name>
    <dbReference type="NCBI Taxonomy" id="2494733"/>
    <lineage>
        <taxon>Bacteria</taxon>
        <taxon>Pseudomonadati</taxon>
        <taxon>Bacteroidota</taxon>
        <taxon>Cytophagia</taxon>
        <taxon>Cytophagales</taxon>
        <taxon>Fulvivirgaceae</taxon>
        <taxon>Fulvivirga</taxon>
    </lineage>
</organism>
<evidence type="ECO:0000259" key="4">
    <source>
        <dbReference type="Pfam" id="PF20257"/>
    </source>
</evidence>
<gene>
    <name evidence="5" type="ORF">JMN32_18800</name>
</gene>
<dbReference type="Pfam" id="PF20257">
    <property type="entry name" value="SAM_HAT_C"/>
    <property type="match status" value="1"/>
</dbReference>
<protein>
    <submittedName>
        <fullName evidence="5">SAM-dependent chlorinase/fluorinase</fullName>
    </submittedName>
</protein>
<dbReference type="RefSeq" id="WP_202857907.1">
    <property type="nucleotide sequence ID" value="NZ_JAEUGD010000061.1"/>
</dbReference>
<dbReference type="Pfam" id="PF01887">
    <property type="entry name" value="SAM_HAT_N"/>
    <property type="match status" value="1"/>
</dbReference>
<feature type="domain" description="S-adenosyl-l-methionine hydroxide adenosyltransferase N-terminal" evidence="3">
    <location>
        <begin position="4"/>
        <end position="144"/>
    </location>
</feature>
<reference evidence="5" key="1">
    <citation type="submission" date="2021-01" db="EMBL/GenBank/DDBJ databases">
        <title>Fulvivirga kasyanovii gen. nov., sp nov., a novel member of the phylum Bacteroidetes isolated from seawater in a mussel farm.</title>
        <authorList>
            <person name="Zhao L.-H."/>
            <person name="Wang Z.-J."/>
        </authorList>
    </citation>
    <scope>NUCLEOTIDE SEQUENCE</scope>
    <source>
        <strain evidence="5">29W222</strain>
    </source>
</reference>
<dbReference type="Gene3D" id="2.40.30.90">
    <property type="entry name" value="Bacterial fluorinating enzyme like"/>
    <property type="match status" value="1"/>
</dbReference>
<proteinExistence type="inferred from homology"/>
<dbReference type="PANTHER" id="PTHR35092">
    <property type="entry name" value="CHLORINASE MJ1651"/>
    <property type="match status" value="1"/>
</dbReference>
<sequence>MAIITFLSDFGESDHYVAAVKAKILSVNPGISVVDISHQIATGDIAHAAYVLNAVFREFPKGTVHLVAVNTSGQSGDRYIAVELESHFFIGTDNGLFGLISDQEARFKVDINSISPIKTTFPAKQVFAPAAAKLASGKALQDLGSPLDEYKRMLGRHLKANKKQIVGNVIRVDHYGNLITNIDKTTFDILSKEKGYNITFGRESSRRIMDNVNGADAGDVFIIFNDQGFMELGINQGIASELLGLDYDSPVIINFDE</sequence>
<dbReference type="InterPro" id="IPR023228">
    <property type="entry name" value="SAM_OH_AdoTrfase_N_sf"/>
</dbReference>
<name>A0A937KFK6_9BACT</name>
<dbReference type="AlphaFoldDB" id="A0A937KFK6"/>
<dbReference type="InterPro" id="IPR002747">
    <property type="entry name" value="SAM_OH_AdoTrfase"/>
</dbReference>
<evidence type="ECO:0000256" key="1">
    <source>
        <dbReference type="ARBA" id="ARBA00022691"/>
    </source>
</evidence>
<feature type="domain" description="S-adenosyl-l-methionine hydroxide adenosyltransferase C-terminal" evidence="4">
    <location>
        <begin position="167"/>
        <end position="251"/>
    </location>
</feature>
<comment type="similarity">
    <text evidence="2">Belongs to the SAM hydrolase / SAM-dependent halogenase family.</text>
</comment>
<keyword evidence="1" id="KW-0949">S-adenosyl-L-methionine</keyword>
<evidence type="ECO:0000256" key="2">
    <source>
        <dbReference type="ARBA" id="ARBA00024035"/>
    </source>
</evidence>
<dbReference type="PANTHER" id="PTHR35092:SF1">
    <property type="entry name" value="CHLORINASE MJ1651"/>
    <property type="match status" value="1"/>
</dbReference>
<dbReference type="SUPFAM" id="SSF101852">
    <property type="entry name" value="Bacterial fluorinating enzyme, C-terminal domain"/>
    <property type="match status" value="1"/>
</dbReference>
<dbReference type="InterPro" id="IPR046469">
    <property type="entry name" value="SAM_HAT_N"/>
</dbReference>
<evidence type="ECO:0000259" key="3">
    <source>
        <dbReference type="Pfam" id="PF01887"/>
    </source>
</evidence>
<dbReference type="InterPro" id="IPR023227">
    <property type="entry name" value="SAM_OH_AdoTrfase_C_sf"/>
</dbReference>
<accession>A0A937KFK6</accession>
<dbReference type="InterPro" id="IPR046470">
    <property type="entry name" value="SAM_HAT_C"/>
</dbReference>
<evidence type="ECO:0000313" key="5">
    <source>
        <dbReference type="EMBL" id="MBL6448370.1"/>
    </source>
</evidence>
<evidence type="ECO:0000313" key="6">
    <source>
        <dbReference type="Proteomes" id="UP000614216"/>
    </source>
</evidence>
<keyword evidence="6" id="KW-1185">Reference proteome</keyword>
<dbReference type="PIRSF" id="PIRSF006779">
    <property type="entry name" value="UCP006779"/>
    <property type="match status" value="1"/>
</dbReference>
<dbReference type="Gene3D" id="3.40.50.10790">
    <property type="entry name" value="S-adenosyl-l-methionine hydroxide adenosyltransferase, N-terminal"/>
    <property type="match status" value="1"/>
</dbReference>